<dbReference type="Proteomes" id="UP000317371">
    <property type="component" value="Unassembled WGS sequence"/>
</dbReference>
<feature type="active site" evidence="6">
    <location>
        <position position="122"/>
    </location>
</feature>
<dbReference type="EMBL" id="VIGC01000031">
    <property type="protein sequence ID" value="TQE93870.1"/>
    <property type="molecule type" value="Genomic_DNA"/>
</dbReference>
<dbReference type="InterPro" id="IPR019533">
    <property type="entry name" value="Peptidase_S26"/>
</dbReference>
<protein>
    <recommendedName>
        <fullName evidence="4 7">Signal peptidase I</fullName>
        <ecNumber evidence="4 7">3.4.21.89</ecNumber>
    </recommendedName>
</protein>
<evidence type="ECO:0000256" key="7">
    <source>
        <dbReference type="RuleBase" id="RU362042"/>
    </source>
</evidence>
<gene>
    <name evidence="10" type="primary">lepB</name>
    <name evidence="10" type="ORF">FKZ61_19245</name>
</gene>
<dbReference type="GO" id="GO:0009003">
    <property type="term" value="F:signal peptidase activity"/>
    <property type="evidence" value="ECO:0007669"/>
    <property type="project" value="UniProtKB-EC"/>
</dbReference>
<feature type="active site" evidence="6">
    <location>
        <position position="79"/>
    </location>
</feature>
<evidence type="ECO:0000313" key="11">
    <source>
        <dbReference type="Proteomes" id="UP000317371"/>
    </source>
</evidence>
<reference evidence="10 11" key="1">
    <citation type="submission" date="2019-06" db="EMBL/GenBank/DDBJ databases">
        <title>Genome sequence of Litorilinea aerophila BAA-2444.</title>
        <authorList>
            <person name="Maclea K.S."/>
            <person name="Maurais E.G."/>
            <person name="Iannazzi L.C."/>
        </authorList>
    </citation>
    <scope>NUCLEOTIDE SEQUENCE [LARGE SCALE GENOMIC DNA]</scope>
    <source>
        <strain evidence="10 11">ATCC BAA-2444</strain>
    </source>
</reference>
<keyword evidence="5 7" id="KW-0378">Hydrolase</keyword>
<evidence type="ECO:0000256" key="3">
    <source>
        <dbReference type="ARBA" id="ARBA00009370"/>
    </source>
</evidence>
<dbReference type="CDD" id="cd06530">
    <property type="entry name" value="S26_SPase_I"/>
    <property type="match status" value="1"/>
</dbReference>
<dbReference type="InterPro" id="IPR019757">
    <property type="entry name" value="Pept_S26A_signal_pept_1_Lys-AS"/>
</dbReference>
<dbReference type="InterPro" id="IPR036286">
    <property type="entry name" value="LexA/Signal_pep-like_sf"/>
</dbReference>
<evidence type="ECO:0000313" key="10">
    <source>
        <dbReference type="EMBL" id="TQE93870.1"/>
    </source>
</evidence>
<comment type="similarity">
    <text evidence="3 7">Belongs to the peptidase S26 family.</text>
</comment>
<keyword evidence="7" id="KW-0645">Protease</keyword>
<name>A0A540VAS3_9CHLR</name>
<dbReference type="GO" id="GO:0005886">
    <property type="term" value="C:plasma membrane"/>
    <property type="evidence" value="ECO:0007669"/>
    <property type="project" value="UniProtKB-SubCell"/>
</dbReference>
<dbReference type="InterPro" id="IPR000223">
    <property type="entry name" value="Pept_S26A_signal_pept_1"/>
</dbReference>
<sequence length="229" mass="25484">MTHTSDRAGESMPVPPEYSLTQTDVDAQPGLADDSSDAATQPPTAWLLLREVVETVVLSLVIFLLIRQVVQNYRIESHSMEPNFYEGQFILVNKLAYKLGTPKRGDVIVFHNPNNPSEDYIKRVIALPGDTLEIRDQTIYINGKVLNEPYAQNRLSPGTVYGPVVIEPDHLFVMGDNRPNSSDSRRFGQLSEDLIVGQAWLRVWPLNQFGLIQHYALEPGVPATVAGSS</sequence>
<dbReference type="InParanoid" id="A0A540VAS3"/>
<dbReference type="RefSeq" id="WP_141611792.1">
    <property type="nucleotide sequence ID" value="NZ_VIGC02000031.1"/>
</dbReference>
<dbReference type="PROSITE" id="PS00760">
    <property type="entry name" value="SPASE_I_2"/>
    <property type="match status" value="1"/>
</dbReference>
<dbReference type="InterPro" id="IPR019758">
    <property type="entry name" value="Pept_S26A_signal_pept_1_CS"/>
</dbReference>
<dbReference type="PRINTS" id="PR00727">
    <property type="entry name" value="LEADERPTASE"/>
</dbReference>
<dbReference type="OrthoDB" id="9802919at2"/>
<comment type="catalytic activity">
    <reaction evidence="1 7">
        <text>Cleavage of hydrophobic, N-terminal signal or leader sequences from secreted and periplasmic proteins.</text>
        <dbReference type="EC" id="3.4.21.89"/>
    </reaction>
</comment>
<evidence type="ECO:0000256" key="8">
    <source>
        <dbReference type="SAM" id="MobiDB-lite"/>
    </source>
</evidence>
<dbReference type="SUPFAM" id="SSF51306">
    <property type="entry name" value="LexA/Signal peptidase"/>
    <property type="match status" value="1"/>
</dbReference>
<comment type="caution">
    <text evidence="10">The sequence shown here is derived from an EMBL/GenBank/DDBJ whole genome shotgun (WGS) entry which is preliminary data.</text>
</comment>
<organism evidence="10 11">
    <name type="scientific">Litorilinea aerophila</name>
    <dbReference type="NCBI Taxonomy" id="1204385"/>
    <lineage>
        <taxon>Bacteria</taxon>
        <taxon>Bacillati</taxon>
        <taxon>Chloroflexota</taxon>
        <taxon>Caldilineae</taxon>
        <taxon>Caldilineales</taxon>
        <taxon>Caldilineaceae</taxon>
        <taxon>Litorilinea</taxon>
    </lineage>
</organism>
<feature type="domain" description="Peptidase S26" evidence="9">
    <location>
        <begin position="50"/>
        <end position="204"/>
    </location>
</feature>
<dbReference type="Pfam" id="PF10502">
    <property type="entry name" value="Peptidase_S26"/>
    <property type="match status" value="1"/>
</dbReference>
<dbReference type="PROSITE" id="PS00761">
    <property type="entry name" value="SPASE_I_3"/>
    <property type="match status" value="1"/>
</dbReference>
<feature type="region of interest" description="Disordered" evidence="8">
    <location>
        <begin position="1"/>
        <end position="21"/>
    </location>
</feature>
<dbReference type="GO" id="GO:0004252">
    <property type="term" value="F:serine-type endopeptidase activity"/>
    <property type="evidence" value="ECO:0007669"/>
    <property type="project" value="InterPro"/>
</dbReference>
<dbReference type="NCBIfam" id="TIGR02227">
    <property type="entry name" value="sigpep_I_bact"/>
    <property type="match status" value="1"/>
</dbReference>
<evidence type="ECO:0000256" key="6">
    <source>
        <dbReference type="PIRSR" id="PIRSR600223-1"/>
    </source>
</evidence>
<proteinExistence type="inferred from homology"/>
<evidence type="ECO:0000256" key="2">
    <source>
        <dbReference type="ARBA" id="ARBA00004401"/>
    </source>
</evidence>
<dbReference type="PANTHER" id="PTHR43390:SF1">
    <property type="entry name" value="CHLOROPLAST PROCESSING PEPTIDASE"/>
    <property type="match status" value="1"/>
</dbReference>
<evidence type="ECO:0000256" key="5">
    <source>
        <dbReference type="ARBA" id="ARBA00022801"/>
    </source>
</evidence>
<dbReference type="GO" id="GO:0006465">
    <property type="term" value="P:signal peptide processing"/>
    <property type="evidence" value="ECO:0007669"/>
    <property type="project" value="InterPro"/>
</dbReference>
<evidence type="ECO:0000256" key="4">
    <source>
        <dbReference type="ARBA" id="ARBA00013208"/>
    </source>
</evidence>
<dbReference type="PANTHER" id="PTHR43390">
    <property type="entry name" value="SIGNAL PEPTIDASE I"/>
    <property type="match status" value="1"/>
</dbReference>
<dbReference type="FunCoup" id="A0A540VAS3">
    <property type="interactions" value="434"/>
</dbReference>
<dbReference type="Gene3D" id="2.10.109.10">
    <property type="entry name" value="Umud Fragment, subunit A"/>
    <property type="match status" value="1"/>
</dbReference>
<accession>A0A540VAS3</accession>
<evidence type="ECO:0000256" key="1">
    <source>
        <dbReference type="ARBA" id="ARBA00000677"/>
    </source>
</evidence>
<dbReference type="EC" id="3.4.21.89" evidence="4 7"/>
<comment type="subcellular location">
    <subcellularLocation>
        <location evidence="2">Cell membrane</location>
        <topology evidence="2">Single-pass type II membrane protein</topology>
    </subcellularLocation>
    <subcellularLocation>
        <location evidence="7">Membrane</location>
        <topology evidence="7">Single-pass type II membrane protein</topology>
    </subcellularLocation>
</comment>
<keyword evidence="11" id="KW-1185">Reference proteome</keyword>
<dbReference type="AlphaFoldDB" id="A0A540VAS3"/>
<evidence type="ECO:0000259" key="9">
    <source>
        <dbReference type="Pfam" id="PF10502"/>
    </source>
</evidence>